<organism evidence="3 4">
    <name type="scientific">Lentinula raphanica</name>
    <dbReference type="NCBI Taxonomy" id="153919"/>
    <lineage>
        <taxon>Eukaryota</taxon>
        <taxon>Fungi</taxon>
        <taxon>Dikarya</taxon>
        <taxon>Basidiomycota</taxon>
        <taxon>Agaricomycotina</taxon>
        <taxon>Agaricomycetes</taxon>
        <taxon>Agaricomycetidae</taxon>
        <taxon>Agaricales</taxon>
        <taxon>Marasmiineae</taxon>
        <taxon>Omphalotaceae</taxon>
        <taxon>Lentinula</taxon>
    </lineage>
</organism>
<keyword evidence="2" id="KW-0472">Membrane</keyword>
<evidence type="ECO:0000313" key="4">
    <source>
        <dbReference type="Proteomes" id="UP001163846"/>
    </source>
</evidence>
<name>A0AA38P0S5_9AGAR</name>
<reference evidence="3" key="1">
    <citation type="submission" date="2022-08" db="EMBL/GenBank/DDBJ databases">
        <authorList>
            <consortium name="DOE Joint Genome Institute"/>
            <person name="Min B."/>
            <person name="Riley R."/>
            <person name="Sierra-Patev S."/>
            <person name="Naranjo-Ortiz M."/>
            <person name="Looney B."/>
            <person name="Konkel Z."/>
            <person name="Slot J.C."/>
            <person name="Sakamoto Y."/>
            <person name="Steenwyk J.L."/>
            <person name="Rokas A."/>
            <person name="Carro J."/>
            <person name="Camarero S."/>
            <person name="Ferreira P."/>
            <person name="Molpeceres G."/>
            <person name="Ruiz-Duenas F.J."/>
            <person name="Serrano A."/>
            <person name="Henrissat B."/>
            <person name="Drula E."/>
            <person name="Hughes K.W."/>
            <person name="Mata J.L."/>
            <person name="Ishikawa N.K."/>
            <person name="Vargas-Isla R."/>
            <person name="Ushijima S."/>
            <person name="Smith C.A."/>
            <person name="Ahrendt S."/>
            <person name="Andreopoulos W."/>
            <person name="He G."/>
            <person name="Labutti K."/>
            <person name="Lipzen A."/>
            <person name="Ng V."/>
            <person name="Sandor L."/>
            <person name="Barry K."/>
            <person name="Martinez A.T."/>
            <person name="Xiao Y."/>
            <person name="Gibbons J.G."/>
            <person name="Terashima K."/>
            <person name="Hibbett D.S."/>
            <person name="Grigoriev I.V."/>
        </authorList>
    </citation>
    <scope>NUCLEOTIDE SEQUENCE</scope>
    <source>
        <strain evidence="3">TFB9207</strain>
    </source>
</reference>
<proteinExistence type="predicted"/>
<protein>
    <submittedName>
        <fullName evidence="3">Uncharacterized protein</fullName>
    </submittedName>
</protein>
<dbReference type="Proteomes" id="UP001163846">
    <property type="component" value="Unassembled WGS sequence"/>
</dbReference>
<feature type="compositionally biased region" description="Polar residues" evidence="1">
    <location>
        <begin position="378"/>
        <end position="389"/>
    </location>
</feature>
<feature type="region of interest" description="Disordered" evidence="1">
    <location>
        <begin position="367"/>
        <end position="389"/>
    </location>
</feature>
<evidence type="ECO:0000313" key="3">
    <source>
        <dbReference type="EMBL" id="KAJ3834183.1"/>
    </source>
</evidence>
<dbReference type="EMBL" id="MU806568">
    <property type="protein sequence ID" value="KAJ3834183.1"/>
    <property type="molecule type" value="Genomic_DNA"/>
</dbReference>
<keyword evidence="2" id="KW-1133">Transmembrane helix</keyword>
<evidence type="ECO:0000256" key="2">
    <source>
        <dbReference type="SAM" id="Phobius"/>
    </source>
</evidence>
<evidence type="ECO:0000256" key="1">
    <source>
        <dbReference type="SAM" id="MobiDB-lite"/>
    </source>
</evidence>
<keyword evidence="4" id="KW-1185">Reference proteome</keyword>
<dbReference type="AlphaFoldDB" id="A0AA38P0S5"/>
<accession>A0AA38P0S5</accession>
<gene>
    <name evidence="3" type="ORF">F5878DRAFT_631192</name>
</gene>
<feature type="transmembrane region" description="Helical" evidence="2">
    <location>
        <begin position="42"/>
        <end position="61"/>
    </location>
</feature>
<sequence>MYVLTSGLNNRLIDDGARSHSTPVTRTTTTTTFTTDVVVRDASSLFLIQYILLVAVTFFAFRALCKFRYAMEVDQPMPPPTPSDTPAAFDDYLPVEAVNVEGETMLVRRPVKAQPPDTLALPESYRDGVFYVMYQNVTGLRRADLVDLCKGYQLGVNENMKMLRERLVGFSENLVRWKIVVPGAKRAHRGVRDGMVKKNEAKKDSKHKKPKEKLSMLRRNDLMGISPSDSQGQTSFVVQRSKDMRTLEEKNDLVRWAKEYIKKHPYIPPDERDRLVKTETDAKASDPAAINGQLQETNKRIDGLTSMIGTLVQSWPTNVAGSNAPGLVLSTPPPPLLTSSVPAPTLPLPVAMPLIAAPLHVAGHLPSLPASPAPTQPPSLQNTTDPSSVNNLYPQADVVSKTGNESAASEERSFVLRIAHGQTFSFKLSDVRVPDQLTFAPDIPRLDRVWDDEGPNWDPIDCGTNILSIKGIPIALRYWPDVFSRKKDKRWQALKSTWTEWKWVAERYRLSGPDAFKKEFDSCTWQQICNQLRHERERRNNELVERAKAEYGDQFAEVFSNRKKVMVDINAIANRYLMLKGSTD</sequence>
<keyword evidence="2" id="KW-0812">Transmembrane</keyword>
<comment type="caution">
    <text evidence="3">The sequence shown here is derived from an EMBL/GenBank/DDBJ whole genome shotgun (WGS) entry which is preliminary data.</text>
</comment>